<evidence type="ECO:0000256" key="12">
    <source>
        <dbReference type="ARBA" id="ARBA00048235"/>
    </source>
</evidence>
<dbReference type="InterPro" id="IPR037069">
    <property type="entry name" value="AcylCoA_DH/ox_N_sf"/>
</dbReference>
<keyword evidence="8 13" id="KW-0560">Oxidoreductase</keyword>
<dbReference type="InterPro" id="IPR009100">
    <property type="entry name" value="AcylCoA_DH/oxidase_NM_dom_sf"/>
</dbReference>
<proteinExistence type="inferred from homology"/>
<dbReference type="OrthoDB" id="105706at2"/>
<feature type="domain" description="Acyl-CoA dehydrogenase/oxidase N-terminal" evidence="16">
    <location>
        <begin position="16"/>
        <end position="126"/>
    </location>
</feature>
<dbReference type="EMBL" id="SDMK01000004">
    <property type="protein sequence ID" value="RXS93691.1"/>
    <property type="molecule type" value="Genomic_DNA"/>
</dbReference>
<evidence type="ECO:0000256" key="9">
    <source>
        <dbReference type="ARBA" id="ARBA00023098"/>
    </source>
</evidence>
<evidence type="ECO:0000256" key="6">
    <source>
        <dbReference type="ARBA" id="ARBA00022827"/>
    </source>
</evidence>
<sequence>MDIATIGKAAPLTALSEDEQLFRATVREFARERIAPLVRRMDEEQQFDATLLKELFALGLMGIEVPEEYGGAGSDFFASILAVEEISAVDPAVGVLVDVQNTLCVNALLRWGTAAQKQSLLLRLAADTIASYALSEAGSGSDAFALQTRAEKREDGYVLNGRKLWISNAREAGVFIIFANLNPEAGYRGITAFVVERGTAGFTVGKKEDKMGIRASSTCELILEDCRVPAENLLGEEGKGYKIAIETLNEGRIGIGAQMLGLAQGAWDHAAKYARERVQFGRPIAEFQAVQFALAQLATEIEAARLLVYNAARLKAAGANFVQEAAMAKLFASQVAERTASQAVEVFGGYGFVKDSPVEKLYRDAKIGKIYEGTSNMQLMTIAKQALGRI</sequence>
<dbReference type="Pfam" id="PF02770">
    <property type="entry name" value="Acyl-CoA_dh_M"/>
    <property type="match status" value="1"/>
</dbReference>
<dbReference type="FunFam" id="2.40.110.10:FF:000001">
    <property type="entry name" value="Acyl-CoA dehydrogenase, mitochondrial"/>
    <property type="match status" value="1"/>
</dbReference>
<dbReference type="EC" id="1.3.8.5" evidence="11"/>
<evidence type="ECO:0000256" key="2">
    <source>
        <dbReference type="ARBA" id="ARBA00005198"/>
    </source>
</evidence>
<dbReference type="Proteomes" id="UP000290253">
    <property type="component" value="Unassembled WGS sequence"/>
</dbReference>
<keyword evidence="18" id="KW-1185">Reference proteome</keyword>
<dbReference type="PANTHER" id="PTHR43884:SF1">
    <property type="entry name" value="SHORT_BRANCHED CHAIN SPECIFIC ACYL-COA DEHYDROGENASE, MITOCHONDRIAL"/>
    <property type="match status" value="1"/>
</dbReference>
<reference evidence="17 18" key="1">
    <citation type="journal article" date="2016" name="Int. J. Syst. Evol. Microbiol.">
        <title>Acidipila dinghuensis sp. nov., an acidobacterium isolated from forest soil.</title>
        <authorList>
            <person name="Jiang Y.W."/>
            <person name="Wang J."/>
            <person name="Chen M.H."/>
            <person name="Lv Y.Y."/>
            <person name="Qiu L.H."/>
        </authorList>
    </citation>
    <scope>NUCLEOTIDE SEQUENCE [LARGE SCALE GENOMIC DNA]</scope>
    <source>
        <strain evidence="17 18">DHOF10</strain>
    </source>
</reference>
<evidence type="ECO:0000313" key="18">
    <source>
        <dbReference type="Proteomes" id="UP000290253"/>
    </source>
</evidence>
<evidence type="ECO:0000256" key="7">
    <source>
        <dbReference type="ARBA" id="ARBA00022832"/>
    </source>
</evidence>
<evidence type="ECO:0000256" key="11">
    <source>
        <dbReference type="ARBA" id="ARBA00039036"/>
    </source>
</evidence>
<name>A0A4Q1S9S2_9BACT</name>
<dbReference type="InterPro" id="IPR013786">
    <property type="entry name" value="AcylCoA_DH/ox_N"/>
</dbReference>
<dbReference type="FunFam" id="1.10.540.10:FF:000026">
    <property type="entry name" value="Acyl-CoA dehydrogenase medium chain"/>
    <property type="match status" value="1"/>
</dbReference>
<dbReference type="AlphaFoldDB" id="A0A4Q1S9S2"/>
<dbReference type="InterPro" id="IPR046373">
    <property type="entry name" value="Acyl-CoA_Oxase/DH_mid-dom_sf"/>
</dbReference>
<dbReference type="GO" id="GO:0003853">
    <property type="term" value="F:short-chain 2-methyl fatty acyl-CoA dehydrogenase activity"/>
    <property type="evidence" value="ECO:0007669"/>
    <property type="project" value="UniProtKB-EC"/>
</dbReference>
<dbReference type="Pfam" id="PF02771">
    <property type="entry name" value="Acyl-CoA_dh_N"/>
    <property type="match status" value="1"/>
</dbReference>
<comment type="cofactor">
    <cofactor evidence="1 13">
        <name>FAD</name>
        <dbReference type="ChEBI" id="CHEBI:57692"/>
    </cofactor>
</comment>
<dbReference type="RefSeq" id="WP_129209460.1">
    <property type="nucleotide sequence ID" value="NZ_BMGU01000002.1"/>
</dbReference>
<dbReference type="InterPro" id="IPR036250">
    <property type="entry name" value="AcylCo_DH-like_C"/>
</dbReference>
<evidence type="ECO:0000259" key="14">
    <source>
        <dbReference type="Pfam" id="PF00441"/>
    </source>
</evidence>
<comment type="catalytic activity">
    <reaction evidence="12">
        <text>2-methylbutanoyl-CoA + oxidized [electron-transfer flavoprotein] + H(+) = (2E)-2-methylbut-2-enoyl-CoA + reduced [electron-transfer flavoprotein]</text>
        <dbReference type="Rhea" id="RHEA:43780"/>
        <dbReference type="Rhea" id="RHEA-COMP:10685"/>
        <dbReference type="Rhea" id="RHEA-COMP:10686"/>
        <dbReference type="ChEBI" id="CHEBI:15378"/>
        <dbReference type="ChEBI" id="CHEBI:57336"/>
        <dbReference type="ChEBI" id="CHEBI:57337"/>
        <dbReference type="ChEBI" id="CHEBI:57692"/>
        <dbReference type="ChEBI" id="CHEBI:58307"/>
        <dbReference type="EC" id="1.3.8.5"/>
    </reaction>
    <physiologicalReaction direction="left-to-right" evidence="12">
        <dbReference type="Rhea" id="RHEA:43781"/>
    </physiologicalReaction>
</comment>
<dbReference type="PANTHER" id="PTHR43884">
    <property type="entry name" value="ACYL-COA DEHYDROGENASE"/>
    <property type="match status" value="1"/>
</dbReference>
<dbReference type="InterPro" id="IPR006091">
    <property type="entry name" value="Acyl-CoA_Oxase/DH_mid-dom"/>
</dbReference>
<keyword evidence="6 13" id="KW-0274">FAD</keyword>
<comment type="pathway">
    <text evidence="10">Amino-acid degradation; L-isoleucine degradation.</text>
</comment>
<dbReference type="Pfam" id="PF00441">
    <property type="entry name" value="Acyl-CoA_dh_1"/>
    <property type="match status" value="1"/>
</dbReference>
<evidence type="ECO:0000256" key="4">
    <source>
        <dbReference type="ARBA" id="ARBA00011881"/>
    </source>
</evidence>
<evidence type="ECO:0000256" key="8">
    <source>
        <dbReference type="ARBA" id="ARBA00023002"/>
    </source>
</evidence>
<accession>A0A4Q1S9S2</accession>
<dbReference type="PROSITE" id="PS00072">
    <property type="entry name" value="ACYL_COA_DH_1"/>
    <property type="match status" value="1"/>
</dbReference>
<dbReference type="SUPFAM" id="SSF47203">
    <property type="entry name" value="Acyl-CoA dehydrogenase C-terminal domain-like"/>
    <property type="match status" value="1"/>
</dbReference>
<protein>
    <recommendedName>
        <fullName evidence="11">short-chain 2-methylacyl-CoA dehydrogenase</fullName>
        <ecNumber evidence="11">1.3.8.5</ecNumber>
    </recommendedName>
</protein>
<evidence type="ECO:0000256" key="1">
    <source>
        <dbReference type="ARBA" id="ARBA00001974"/>
    </source>
</evidence>
<feature type="domain" description="Acyl-CoA dehydrogenase/oxidase C-terminal" evidence="14">
    <location>
        <begin position="238"/>
        <end position="386"/>
    </location>
</feature>
<comment type="similarity">
    <text evidence="3 13">Belongs to the acyl-CoA dehydrogenase family.</text>
</comment>
<keyword evidence="7" id="KW-0276">Fatty acid metabolism</keyword>
<comment type="pathway">
    <text evidence="2">Lipid metabolism; mitochondrial fatty acid beta-oxidation.</text>
</comment>
<evidence type="ECO:0000259" key="15">
    <source>
        <dbReference type="Pfam" id="PF02770"/>
    </source>
</evidence>
<keyword evidence="9" id="KW-0443">Lipid metabolism</keyword>
<dbReference type="InterPro" id="IPR006089">
    <property type="entry name" value="Acyl-CoA_DH_CS"/>
</dbReference>
<dbReference type="PROSITE" id="PS00073">
    <property type="entry name" value="ACYL_COA_DH_2"/>
    <property type="match status" value="1"/>
</dbReference>
<dbReference type="Gene3D" id="1.10.540.10">
    <property type="entry name" value="Acyl-CoA dehydrogenase/oxidase, N-terminal domain"/>
    <property type="match status" value="1"/>
</dbReference>
<comment type="subunit">
    <text evidence="4">Homotetramer.</text>
</comment>
<dbReference type="FunFam" id="1.20.140.10:FF:000002">
    <property type="entry name" value="Acyl-CoA dehydrogenase short/branched chain"/>
    <property type="match status" value="1"/>
</dbReference>
<dbReference type="Gene3D" id="2.40.110.10">
    <property type="entry name" value="Butyryl-CoA Dehydrogenase, subunit A, domain 2"/>
    <property type="match status" value="1"/>
</dbReference>
<dbReference type="InterPro" id="IPR009075">
    <property type="entry name" value="AcylCo_DH/oxidase_C"/>
</dbReference>
<gene>
    <name evidence="17" type="ORF">ESZ00_16665</name>
</gene>
<dbReference type="GO" id="GO:0006631">
    <property type="term" value="P:fatty acid metabolic process"/>
    <property type="evidence" value="ECO:0007669"/>
    <property type="project" value="UniProtKB-KW"/>
</dbReference>
<evidence type="ECO:0000256" key="3">
    <source>
        <dbReference type="ARBA" id="ARBA00009347"/>
    </source>
</evidence>
<feature type="domain" description="Acyl-CoA oxidase/dehydrogenase middle" evidence="15">
    <location>
        <begin position="132"/>
        <end position="226"/>
    </location>
</feature>
<dbReference type="SUPFAM" id="SSF56645">
    <property type="entry name" value="Acyl-CoA dehydrogenase NM domain-like"/>
    <property type="match status" value="1"/>
</dbReference>
<dbReference type="Gene3D" id="1.20.140.10">
    <property type="entry name" value="Butyryl-CoA Dehydrogenase, subunit A, domain 3"/>
    <property type="match status" value="1"/>
</dbReference>
<dbReference type="CDD" id="cd01158">
    <property type="entry name" value="SCAD_SBCAD"/>
    <property type="match status" value="1"/>
</dbReference>
<evidence type="ECO:0000256" key="5">
    <source>
        <dbReference type="ARBA" id="ARBA00022630"/>
    </source>
</evidence>
<dbReference type="PIRSF" id="PIRSF016578">
    <property type="entry name" value="HsaA"/>
    <property type="match status" value="1"/>
</dbReference>
<evidence type="ECO:0000313" key="17">
    <source>
        <dbReference type="EMBL" id="RXS93691.1"/>
    </source>
</evidence>
<evidence type="ECO:0000259" key="16">
    <source>
        <dbReference type="Pfam" id="PF02771"/>
    </source>
</evidence>
<evidence type="ECO:0000256" key="10">
    <source>
        <dbReference type="ARBA" id="ARBA00037895"/>
    </source>
</evidence>
<keyword evidence="5 13" id="KW-0285">Flavoprotein</keyword>
<comment type="caution">
    <text evidence="17">The sequence shown here is derived from an EMBL/GenBank/DDBJ whole genome shotgun (WGS) entry which is preliminary data.</text>
</comment>
<dbReference type="GO" id="GO:0050660">
    <property type="term" value="F:flavin adenine dinucleotide binding"/>
    <property type="evidence" value="ECO:0007669"/>
    <property type="project" value="InterPro"/>
</dbReference>
<evidence type="ECO:0000256" key="13">
    <source>
        <dbReference type="RuleBase" id="RU362125"/>
    </source>
</evidence>
<organism evidence="17 18">
    <name type="scientific">Silvibacterium dinghuense</name>
    <dbReference type="NCBI Taxonomy" id="1560006"/>
    <lineage>
        <taxon>Bacteria</taxon>
        <taxon>Pseudomonadati</taxon>
        <taxon>Acidobacteriota</taxon>
        <taxon>Terriglobia</taxon>
        <taxon>Terriglobales</taxon>
        <taxon>Acidobacteriaceae</taxon>
        <taxon>Silvibacterium</taxon>
    </lineage>
</organism>